<comment type="subcellular location">
    <subcellularLocation>
        <location evidence="1">Membrane</location>
        <topology evidence="1">Multi-pass membrane protein</topology>
    </subcellularLocation>
</comment>
<reference evidence="10" key="1">
    <citation type="submission" date="2018-06" db="EMBL/GenBank/DDBJ databases">
        <authorList>
            <person name="Zhirakovskaya E."/>
        </authorList>
    </citation>
    <scope>NUCLEOTIDE SEQUENCE</scope>
</reference>
<evidence type="ECO:0000256" key="6">
    <source>
        <dbReference type="ARBA" id="ARBA00022989"/>
    </source>
</evidence>
<dbReference type="Gene3D" id="1.25.60.10">
    <property type="entry name" value="MgtE N-terminal domain-like"/>
    <property type="match status" value="1"/>
</dbReference>
<keyword evidence="5" id="KW-0460">Magnesium</keyword>
<feature type="transmembrane region" description="Helical" evidence="8">
    <location>
        <begin position="290"/>
        <end position="308"/>
    </location>
</feature>
<feature type="transmembrane region" description="Helical" evidence="8">
    <location>
        <begin position="320"/>
        <end position="343"/>
    </location>
</feature>
<evidence type="ECO:0000256" key="2">
    <source>
        <dbReference type="ARBA" id="ARBA00009749"/>
    </source>
</evidence>
<dbReference type="GO" id="GO:0015095">
    <property type="term" value="F:magnesium ion transmembrane transporter activity"/>
    <property type="evidence" value="ECO:0007669"/>
    <property type="project" value="InterPro"/>
</dbReference>
<gene>
    <name evidence="10" type="ORF">MNBD_GAMMA09-445</name>
</gene>
<dbReference type="PROSITE" id="PS51371">
    <property type="entry name" value="CBS"/>
    <property type="match status" value="2"/>
</dbReference>
<evidence type="ECO:0000259" key="9">
    <source>
        <dbReference type="PROSITE" id="PS51371"/>
    </source>
</evidence>
<dbReference type="Pfam" id="PF00571">
    <property type="entry name" value="CBS"/>
    <property type="match status" value="2"/>
</dbReference>
<dbReference type="Pfam" id="PF03448">
    <property type="entry name" value="MgtE_N"/>
    <property type="match status" value="1"/>
</dbReference>
<dbReference type="Gene3D" id="1.10.357.20">
    <property type="entry name" value="SLC41 divalent cation transporters, integral membrane domain"/>
    <property type="match status" value="1"/>
</dbReference>
<feature type="transmembrane region" description="Helical" evidence="8">
    <location>
        <begin position="391"/>
        <end position="417"/>
    </location>
</feature>
<dbReference type="Pfam" id="PF01769">
    <property type="entry name" value="MgtE"/>
    <property type="match status" value="1"/>
</dbReference>
<feature type="domain" description="CBS" evidence="9">
    <location>
        <begin position="144"/>
        <end position="206"/>
    </location>
</feature>
<organism evidence="10">
    <name type="scientific">hydrothermal vent metagenome</name>
    <dbReference type="NCBI Taxonomy" id="652676"/>
    <lineage>
        <taxon>unclassified sequences</taxon>
        <taxon>metagenomes</taxon>
        <taxon>ecological metagenomes</taxon>
    </lineage>
</organism>
<evidence type="ECO:0000256" key="3">
    <source>
        <dbReference type="ARBA" id="ARBA00022448"/>
    </source>
</evidence>
<keyword evidence="6 8" id="KW-1133">Transmembrane helix</keyword>
<sequence length="453" mass="49582">MVDSTDIAEKTEQQILALSEALESGTLQHAEGMLNALHPAEIAHLIESLPPRERFVIWSLVSRNLEAEVLISLGDEIRQTLIKDMSPEQLVHVAEDLEVDDSADFVQSLPDTVIDQVLHSLDSQHRKMLESVLSFPEDSAGGMMNTDTITVRPEVTLDVVLRYLRLLGNIPEQTDHLIVVDRENRYMGTLALSQLLTNEPDKTVEEVMNDEAEAIPSDMEDNEVAKIFEDLNLISAPVVDGNNILLGRITVDDVVDVIREEADHSVLSMAGLNDEENLFAPILPSTQRRAIWLGINLITAFLASWVVSNFETTLEKIVTVAILMNVVASMGGIAGSQTITLVIRSMALGQLSRSNRLWVFNKEIIVGLFNGIIWAFVVALIASLWFNDYSIGLVIAAALIINLVFAAASGVAIPIILKKMHIDPAIAGSVILTTITDIVGLLAFLGLATVFLL</sequence>
<comment type="similarity">
    <text evidence="2">Belongs to the SLC41A transporter family.</text>
</comment>
<dbReference type="EMBL" id="UOFI01000007">
    <property type="protein sequence ID" value="VAW61001.1"/>
    <property type="molecule type" value="Genomic_DNA"/>
</dbReference>
<dbReference type="SUPFAM" id="SSF158791">
    <property type="entry name" value="MgtE N-terminal domain-like"/>
    <property type="match status" value="1"/>
</dbReference>
<evidence type="ECO:0000256" key="1">
    <source>
        <dbReference type="ARBA" id="ARBA00004141"/>
    </source>
</evidence>
<dbReference type="PANTHER" id="PTHR43773">
    <property type="entry name" value="MAGNESIUM TRANSPORTER MGTE"/>
    <property type="match status" value="1"/>
</dbReference>
<dbReference type="PANTHER" id="PTHR43773:SF1">
    <property type="entry name" value="MAGNESIUM TRANSPORTER MGTE"/>
    <property type="match status" value="1"/>
</dbReference>
<dbReference type="InterPro" id="IPR038076">
    <property type="entry name" value="MgtE_N_sf"/>
</dbReference>
<dbReference type="InterPro" id="IPR000644">
    <property type="entry name" value="CBS_dom"/>
</dbReference>
<feature type="domain" description="CBS" evidence="9">
    <location>
        <begin position="208"/>
        <end position="266"/>
    </location>
</feature>
<accession>A0A3B0WZM3</accession>
<evidence type="ECO:0000256" key="4">
    <source>
        <dbReference type="ARBA" id="ARBA00022692"/>
    </source>
</evidence>
<dbReference type="InterPro" id="IPR006668">
    <property type="entry name" value="Mg_transptr_MgtE_intracell_dom"/>
</dbReference>
<dbReference type="CDD" id="cd04606">
    <property type="entry name" value="CBS_pair_Mg_transporter"/>
    <property type="match status" value="1"/>
</dbReference>
<keyword evidence="7 8" id="KW-0472">Membrane</keyword>
<feature type="transmembrane region" description="Helical" evidence="8">
    <location>
        <begin position="429"/>
        <end position="452"/>
    </location>
</feature>
<dbReference type="NCBIfam" id="TIGR00400">
    <property type="entry name" value="mgtE"/>
    <property type="match status" value="1"/>
</dbReference>
<evidence type="ECO:0000256" key="8">
    <source>
        <dbReference type="SAM" id="Phobius"/>
    </source>
</evidence>
<dbReference type="InterPro" id="IPR006669">
    <property type="entry name" value="MgtE_transporter"/>
</dbReference>
<feature type="transmembrane region" description="Helical" evidence="8">
    <location>
        <begin position="364"/>
        <end position="385"/>
    </location>
</feature>
<dbReference type="InterPro" id="IPR046342">
    <property type="entry name" value="CBS_dom_sf"/>
</dbReference>
<dbReference type="InterPro" id="IPR006667">
    <property type="entry name" value="SLC41_membr_dom"/>
</dbReference>
<dbReference type="SMART" id="SM00116">
    <property type="entry name" value="CBS"/>
    <property type="match status" value="2"/>
</dbReference>
<protein>
    <submittedName>
        <fullName evidence="10">Mg/Co/Ni transporter MgtE, CBS domain-containing</fullName>
    </submittedName>
</protein>
<dbReference type="InterPro" id="IPR036739">
    <property type="entry name" value="SLC41_membr_dom_sf"/>
</dbReference>
<evidence type="ECO:0000256" key="5">
    <source>
        <dbReference type="ARBA" id="ARBA00022842"/>
    </source>
</evidence>
<dbReference type="AlphaFoldDB" id="A0A3B0WZM3"/>
<dbReference type="Gene3D" id="3.10.580.10">
    <property type="entry name" value="CBS-domain"/>
    <property type="match status" value="1"/>
</dbReference>
<dbReference type="SUPFAM" id="SSF161093">
    <property type="entry name" value="MgtE membrane domain-like"/>
    <property type="match status" value="1"/>
</dbReference>
<keyword evidence="3" id="KW-0813">Transport</keyword>
<keyword evidence="4 8" id="KW-0812">Transmembrane</keyword>
<evidence type="ECO:0000313" key="10">
    <source>
        <dbReference type="EMBL" id="VAW61001.1"/>
    </source>
</evidence>
<dbReference type="SMART" id="SM00924">
    <property type="entry name" value="MgtE_N"/>
    <property type="match status" value="1"/>
</dbReference>
<dbReference type="GO" id="GO:0016020">
    <property type="term" value="C:membrane"/>
    <property type="evidence" value="ECO:0007669"/>
    <property type="project" value="UniProtKB-SubCell"/>
</dbReference>
<evidence type="ECO:0000256" key="7">
    <source>
        <dbReference type="ARBA" id="ARBA00023136"/>
    </source>
</evidence>
<proteinExistence type="inferred from homology"/>
<name>A0A3B0WZM3_9ZZZZ</name>
<dbReference type="SUPFAM" id="SSF54631">
    <property type="entry name" value="CBS-domain pair"/>
    <property type="match status" value="1"/>
</dbReference>